<dbReference type="OrthoDB" id="6781668at2759"/>
<dbReference type="Gene3D" id="1.10.10.60">
    <property type="entry name" value="Homeodomain-like"/>
    <property type="match status" value="1"/>
</dbReference>
<feature type="region of interest" description="Disordered" evidence="1">
    <location>
        <begin position="1"/>
        <end position="46"/>
    </location>
</feature>
<name>X6NI02_RETFI</name>
<gene>
    <name evidence="3" type="ORF">RFI_11783</name>
</gene>
<feature type="non-terminal residue" evidence="3">
    <location>
        <position position="1"/>
    </location>
</feature>
<sequence>KKKKKKGIFAQSARDGAASSDPEEILEEKKPRKRSGKKKEAKVTNGEKAKRIGRLLLDEALQKKDTYDGWSAARIKAYQDRKQRPNAYYYRFNEEGEQQKTGLWADEEHALFMKRLIEMGANVQWGVFSMTIPGRVGYQCSNYYRDLVKKKWVIDSNYKTEGKKLTFVNKSDKTDKSASSKEQEYREKAFAFIVRE</sequence>
<dbReference type="InterPro" id="IPR009057">
    <property type="entry name" value="Homeodomain-like_sf"/>
</dbReference>
<feature type="domain" description="Myb-like" evidence="2">
    <location>
        <begin position="96"/>
        <end position="148"/>
    </location>
</feature>
<evidence type="ECO:0000313" key="3">
    <source>
        <dbReference type="EMBL" id="ETO25354.1"/>
    </source>
</evidence>
<dbReference type="SUPFAM" id="SSF46689">
    <property type="entry name" value="Homeodomain-like"/>
    <property type="match status" value="1"/>
</dbReference>
<feature type="compositionally biased region" description="Basic residues" evidence="1">
    <location>
        <begin position="31"/>
        <end position="40"/>
    </location>
</feature>
<dbReference type="Proteomes" id="UP000023152">
    <property type="component" value="Unassembled WGS sequence"/>
</dbReference>
<evidence type="ECO:0000313" key="4">
    <source>
        <dbReference type="Proteomes" id="UP000023152"/>
    </source>
</evidence>
<dbReference type="EMBL" id="ASPP01008600">
    <property type="protein sequence ID" value="ETO25354.1"/>
    <property type="molecule type" value="Genomic_DNA"/>
</dbReference>
<evidence type="ECO:0000259" key="2">
    <source>
        <dbReference type="PROSITE" id="PS50090"/>
    </source>
</evidence>
<dbReference type="AlphaFoldDB" id="X6NI02"/>
<organism evidence="3 4">
    <name type="scientific">Reticulomyxa filosa</name>
    <dbReference type="NCBI Taxonomy" id="46433"/>
    <lineage>
        <taxon>Eukaryota</taxon>
        <taxon>Sar</taxon>
        <taxon>Rhizaria</taxon>
        <taxon>Retaria</taxon>
        <taxon>Foraminifera</taxon>
        <taxon>Monothalamids</taxon>
        <taxon>Reticulomyxidae</taxon>
        <taxon>Reticulomyxa</taxon>
    </lineage>
</organism>
<accession>X6NI02</accession>
<keyword evidence="4" id="KW-1185">Reference proteome</keyword>
<proteinExistence type="predicted"/>
<comment type="caution">
    <text evidence="3">The sequence shown here is derived from an EMBL/GenBank/DDBJ whole genome shotgun (WGS) entry which is preliminary data.</text>
</comment>
<evidence type="ECO:0000256" key="1">
    <source>
        <dbReference type="SAM" id="MobiDB-lite"/>
    </source>
</evidence>
<dbReference type="InterPro" id="IPR001005">
    <property type="entry name" value="SANT/Myb"/>
</dbReference>
<feature type="non-terminal residue" evidence="3">
    <location>
        <position position="196"/>
    </location>
</feature>
<reference evidence="3 4" key="1">
    <citation type="journal article" date="2013" name="Curr. Biol.">
        <title>The Genome of the Foraminiferan Reticulomyxa filosa.</title>
        <authorList>
            <person name="Glockner G."/>
            <person name="Hulsmann N."/>
            <person name="Schleicher M."/>
            <person name="Noegel A.A."/>
            <person name="Eichinger L."/>
            <person name="Gallinger C."/>
            <person name="Pawlowski J."/>
            <person name="Sierra R."/>
            <person name="Euteneuer U."/>
            <person name="Pillet L."/>
            <person name="Moustafa A."/>
            <person name="Platzer M."/>
            <person name="Groth M."/>
            <person name="Szafranski K."/>
            <person name="Schliwa M."/>
        </authorList>
    </citation>
    <scope>NUCLEOTIDE SEQUENCE [LARGE SCALE GENOMIC DNA]</scope>
</reference>
<dbReference type="PROSITE" id="PS50090">
    <property type="entry name" value="MYB_LIKE"/>
    <property type="match status" value="1"/>
</dbReference>
<protein>
    <recommendedName>
        <fullName evidence="2">Myb-like domain-containing protein</fullName>
    </recommendedName>
</protein>